<proteinExistence type="predicted"/>
<reference evidence="1 2" key="1">
    <citation type="journal article" date="2012" name="J. Bacteriol.">
        <title>Genome sequence of a novel nicotine-degrading strain, Pseudomonas geniculata N1.</title>
        <authorList>
            <person name="Tang H."/>
            <person name="Yu H."/>
            <person name="Tai C."/>
            <person name="Huang K."/>
            <person name="Liu Y."/>
            <person name="Wang L."/>
            <person name="Yao Y."/>
            <person name="Wu G."/>
            <person name="Xu P."/>
        </authorList>
    </citation>
    <scope>NUCLEOTIDE SEQUENCE [LARGE SCALE GENOMIC DNA]</scope>
    <source>
        <strain evidence="1 2">N1</strain>
    </source>
</reference>
<accession>A0A0L8A6C5</accession>
<sequence length="66" mass="6891">MKCAGVAGRRVRALGDEGQDGEMNTTDQLPMPVVRVSPAGCAFTTSTDVAAFFDAGRREVTKTGSV</sequence>
<organism evidence="1 2">
    <name type="scientific">Stenotrophomonas geniculata N1</name>
    <dbReference type="NCBI Taxonomy" id="1167641"/>
    <lineage>
        <taxon>Bacteria</taxon>
        <taxon>Pseudomonadati</taxon>
        <taxon>Pseudomonadota</taxon>
        <taxon>Gammaproteobacteria</taxon>
        <taxon>Lysobacterales</taxon>
        <taxon>Lysobacteraceae</taxon>
        <taxon>Stenotrophomonas</taxon>
    </lineage>
</organism>
<comment type="caution">
    <text evidence="1">The sequence shown here is derived from an EMBL/GenBank/DDBJ whole genome shotgun (WGS) entry which is preliminary data.</text>
</comment>
<dbReference type="EMBL" id="AJLO02000039">
    <property type="protein sequence ID" value="KOE97855.1"/>
    <property type="molecule type" value="Genomic_DNA"/>
</dbReference>
<evidence type="ECO:0000313" key="2">
    <source>
        <dbReference type="Proteomes" id="UP000036890"/>
    </source>
</evidence>
<evidence type="ECO:0000313" key="1">
    <source>
        <dbReference type="EMBL" id="KOE97855.1"/>
    </source>
</evidence>
<name>A0A0L8A6C5_9GAMM</name>
<gene>
    <name evidence="1" type="ORF">W7K_18040</name>
</gene>
<dbReference type="AlphaFoldDB" id="A0A0L8A6C5"/>
<protein>
    <submittedName>
        <fullName evidence="1">Uncharacterized protein</fullName>
    </submittedName>
</protein>
<dbReference type="Proteomes" id="UP000036890">
    <property type="component" value="Unassembled WGS sequence"/>
</dbReference>